<comment type="caution">
    <text evidence="5">The sequence shown here is derived from an EMBL/GenBank/DDBJ whole genome shotgun (WGS) entry which is preliminary data.</text>
</comment>
<dbReference type="InterPro" id="IPR001314">
    <property type="entry name" value="Peptidase_S1A"/>
</dbReference>
<dbReference type="AlphaFoldDB" id="A0AAV2SM16"/>
<protein>
    <recommendedName>
        <fullName evidence="4">Peptidase S1 domain-containing protein</fullName>
    </recommendedName>
</protein>
<evidence type="ECO:0000313" key="5">
    <source>
        <dbReference type="EMBL" id="CAL4197578.1"/>
    </source>
</evidence>
<dbReference type="Proteomes" id="UP001497623">
    <property type="component" value="Unassembled WGS sequence"/>
</dbReference>
<proteinExistence type="inferred from homology"/>
<comment type="similarity">
    <text evidence="2">Belongs to the peptidase S1 family. CLIP subfamily.</text>
</comment>
<dbReference type="InterPro" id="IPR051487">
    <property type="entry name" value="Ser/Thr_Proteases_Immune/Dev"/>
</dbReference>
<dbReference type="PANTHER" id="PTHR24256">
    <property type="entry name" value="TRYPTASE-RELATED"/>
    <property type="match status" value="1"/>
</dbReference>
<feature type="signal peptide" evidence="3">
    <location>
        <begin position="1"/>
        <end position="27"/>
    </location>
</feature>
<feature type="non-terminal residue" evidence="5">
    <location>
        <position position="412"/>
    </location>
</feature>
<evidence type="ECO:0000256" key="3">
    <source>
        <dbReference type="SAM" id="SignalP"/>
    </source>
</evidence>
<dbReference type="SMART" id="SM00020">
    <property type="entry name" value="Tryp_SPc"/>
    <property type="match status" value="1"/>
</dbReference>
<dbReference type="PRINTS" id="PR00722">
    <property type="entry name" value="CHYMOTRYPSIN"/>
</dbReference>
<dbReference type="Pfam" id="PF00089">
    <property type="entry name" value="Trypsin"/>
    <property type="match status" value="1"/>
</dbReference>
<dbReference type="Gene3D" id="2.40.10.10">
    <property type="entry name" value="Trypsin-like serine proteases"/>
    <property type="match status" value="1"/>
</dbReference>
<dbReference type="InterPro" id="IPR001254">
    <property type="entry name" value="Trypsin_dom"/>
</dbReference>
<dbReference type="GO" id="GO:0006508">
    <property type="term" value="P:proteolysis"/>
    <property type="evidence" value="ECO:0007669"/>
    <property type="project" value="InterPro"/>
</dbReference>
<dbReference type="PROSITE" id="PS50240">
    <property type="entry name" value="TRYPSIN_DOM"/>
    <property type="match status" value="1"/>
</dbReference>
<keyword evidence="3" id="KW-0732">Signal</keyword>
<dbReference type="SUPFAM" id="SSF50494">
    <property type="entry name" value="Trypsin-like serine proteases"/>
    <property type="match status" value="1"/>
</dbReference>
<feature type="chain" id="PRO_5043416208" description="Peptidase S1 domain-containing protein" evidence="3">
    <location>
        <begin position="28"/>
        <end position="412"/>
    </location>
</feature>
<keyword evidence="6" id="KW-1185">Reference proteome</keyword>
<evidence type="ECO:0000313" key="6">
    <source>
        <dbReference type="Proteomes" id="UP001497623"/>
    </source>
</evidence>
<evidence type="ECO:0000256" key="1">
    <source>
        <dbReference type="ARBA" id="ARBA00023157"/>
    </source>
</evidence>
<dbReference type="EMBL" id="CAXKWB010073999">
    <property type="protein sequence ID" value="CAL4197578.1"/>
    <property type="molecule type" value="Genomic_DNA"/>
</dbReference>
<dbReference type="CDD" id="cd00190">
    <property type="entry name" value="Tryp_SPc"/>
    <property type="match status" value="1"/>
</dbReference>
<name>A0AAV2SM16_MEGNR</name>
<organism evidence="5 6">
    <name type="scientific">Meganyctiphanes norvegica</name>
    <name type="common">Northern krill</name>
    <name type="synonym">Thysanopoda norvegica</name>
    <dbReference type="NCBI Taxonomy" id="48144"/>
    <lineage>
        <taxon>Eukaryota</taxon>
        <taxon>Metazoa</taxon>
        <taxon>Ecdysozoa</taxon>
        <taxon>Arthropoda</taxon>
        <taxon>Crustacea</taxon>
        <taxon>Multicrustacea</taxon>
        <taxon>Malacostraca</taxon>
        <taxon>Eumalacostraca</taxon>
        <taxon>Eucarida</taxon>
        <taxon>Euphausiacea</taxon>
        <taxon>Euphausiidae</taxon>
        <taxon>Meganyctiphanes</taxon>
    </lineage>
</organism>
<dbReference type="InterPro" id="IPR009003">
    <property type="entry name" value="Peptidase_S1_PA"/>
</dbReference>
<evidence type="ECO:0000259" key="4">
    <source>
        <dbReference type="PROSITE" id="PS50240"/>
    </source>
</evidence>
<dbReference type="InterPro" id="IPR043504">
    <property type="entry name" value="Peptidase_S1_PA_chymotrypsin"/>
</dbReference>
<keyword evidence="1" id="KW-1015">Disulfide bond</keyword>
<dbReference type="GO" id="GO:0004252">
    <property type="term" value="F:serine-type endopeptidase activity"/>
    <property type="evidence" value="ECO:0007669"/>
    <property type="project" value="InterPro"/>
</dbReference>
<accession>A0AAV2SM16</accession>
<evidence type="ECO:0000256" key="2">
    <source>
        <dbReference type="ARBA" id="ARBA00024195"/>
    </source>
</evidence>
<sequence length="412" mass="45975">MMRRSTATFSAATALLLVFASTHNVQAHGHTLDPEGDSTVQNTVLQYQERNIKTVEGMEDDYLHAEGQYHERDSNKDNQEPEMAYKLDIEYPIEDDYLNPNAKMFGNSYPADTTVNDEEHTATSRGFNLKDLLQIFPISSGCSCGKAKSNRILGGKEVDIPQKYPWAVVVKLIKNYVPVKSCAGSIIGERWVLTSAHCVVVARCPKNGDCKYPSGKCSSNRKTKKAFTQVTIGDAILKNIKVVEEYIHPNFTDCNAKHYDFALLELEESISFNEHLMPVCLPANSLNTFGCQAATVIGWGRHDADVFTHSTKLREHRTKIQEKPWCGLWNKNGDMDQSQICAGGEVAGEGICHGDNGGPLMVEDDEGRYTLVGVASYVYENCGHKYWPDVYGRVTEVLPWIHQHANETCSQL</sequence>
<reference evidence="5 6" key="1">
    <citation type="submission" date="2024-05" db="EMBL/GenBank/DDBJ databases">
        <authorList>
            <person name="Wallberg A."/>
        </authorList>
    </citation>
    <scope>NUCLEOTIDE SEQUENCE [LARGE SCALE GENOMIC DNA]</scope>
</reference>
<feature type="domain" description="Peptidase S1" evidence="4">
    <location>
        <begin position="152"/>
        <end position="406"/>
    </location>
</feature>
<gene>
    <name evidence="5" type="ORF">MNOR_LOCUS37300</name>
</gene>